<keyword evidence="10 13" id="KW-0408">Iron</keyword>
<organism evidence="15 16">
    <name type="scientific">Nicrophorus vespilloides</name>
    <name type="common">Boreal carrion beetle</name>
    <dbReference type="NCBI Taxonomy" id="110193"/>
    <lineage>
        <taxon>Eukaryota</taxon>
        <taxon>Metazoa</taxon>
        <taxon>Ecdysozoa</taxon>
        <taxon>Arthropoda</taxon>
        <taxon>Hexapoda</taxon>
        <taxon>Insecta</taxon>
        <taxon>Pterygota</taxon>
        <taxon>Neoptera</taxon>
        <taxon>Endopterygota</taxon>
        <taxon>Coleoptera</taxon>
        <taxon>Polyphaga</taxon>
        <taxon>Staphyliniformia</taxon>
        <taxon>Silphidae</taxon>
        <taxon>Nicrophorinae</taxon>
        <taxon>Nicrophorus</taxon>
    </lineage>
</organism>
<dbReference type="InterPro" id="IPR050476">
    <property type="entry name" value="Insect_CytP450_Detox"/>
</dbReference>
<dbReference type="RefSeq" id="XP_017785220.1">
    <property type="nucleotide sequence ID" value="XM_017929731.1"/>
</dbReference>
<evidence type="ECO:0000256" key="2">
    <source>
        <dbReference type="ARBA" id="ARBA00004174"/>
    </source>
</evidence>
<evidence type="ECO:0000256" key="5">
    <source>
        <dbReference type="ARBA" id="ARBA00022617"/>
    </source>
</evidence>
<dbReference type="PROSITE" id="PS00086">
    <property type="entry name" value="CYTOCHROME_P450"/>
    <property type="match status" value="1"/>
</dbReference>
<dbReference type="CDD" id="cd11056">
    <property type="entry name" value="CYP6-like"/>
    <property type="match status" value="1"/>
</dbReference>
<comment type="subcellular location">
    <subcellularLocation>
        <location evidence="3">Endoplasmic reticulum membrane</location>
        <topology evidence="3">Peripheral membrane protein</topology>
    </subcellularLocation>
    <subcellularLocation>
        <location evidence="2">Microsome membrane</location>
        <topology evidence="2">Peripheral membrane protein</topology>
    </subcellularLocation>
</comment>
<keyword evidence="7" id="KW-0256">Endoplasmic reticulum</keyword>
<dbReference type="PRINTS" id="PR00463">
    <property type="entry name" value="EP450I"/>
</dbReference>
<dbReference type="SUPFAM" id="SSF48264">
    <property type="entry name" value="Cytochrome P450"/>
    <property type="match status" value="1"/>
</dbReference>
<keyword evidence="15" id="KW-1185">Reference proteome</keyword>
<reference evidence="16" key="1">
    <citation type="submission" date="2025-08" db="UniProtKB">
        <authorList>
            <consortium name="RefSeq"/>
        </authorList>
    </citation>
    <scope>IDENTIFICATION</scope>
    <source>
        <tissue evidence="16">Whole Larva</tissue>
    </source>
</reference>
<evidence type="ECO:0000313" key="15">
    <source>
        <dbReference type="Proteomes" id="UP000695000"/>
    </source>
</evidence>
<dbReference type="InterPro" id="IPR002401">
    <property type="entry name" value="Cyt_P450_E_grp-I"/>
</dbReference>
<gene>
    <name evidence="16" type="primary">LOC108568560</name>
</gene>
<sequence length="464" mass="53646">MWVIDKPVVVIRSLDIIKQILIKDITTFPDRNITYEEENNPIMANMLFFSKNPQWRYLRQKMSRMFTTLKLKDMIFLMNKNGDDMLHHMQEATCEVYDLKDVSMKYTVDAITSIGFSINAMCFEKDDSKFNSVAGDLFSPTQENYARFISHFLMPRISNWLQVTFFNLKHLEFLKTAAWDIINKRIKYSAKGNDLISMYIDWMKLESSNGYKFEGDRVSSQAVQLFVAGFETISSTIAFTLYEISFNQTIQDKLREEIQSKYLFGTEVTYELIKDLTYLDQVISETLRKYPVLPFLDRRCNSDFKIPNSDYVIENGISVYISIFGLHYDPEYFPNPHVYDPERFSPENIKSINLDAYIPFGIGPRNCVGKRLGLNGTKICLIKLLSEYKVETCPETAKNIDFHPMSFTIAPKIGLKLKFTKAEGAGRRSERDGDAEDDIPLTLPPQPIRISDLGSASQIKQLLH</sequence>
<dbReference type="Gene3D" id="1.10.630.10">
    <property type="entry name" value="Cytochrome P450"/>
    <property type="match status" value="1"/>
</dbReference>
<keyword evidence="9 13" id="KW-0560">Oxidoreductase</keyword>
<keyword evidence="12" id="KW-0472">Membrane</keyword>
<comment type="similarity">
    <text evidence="4 13">Belongs to the cytochrome P450 family.</text>
</comment>
<keyword evidence="11 13" id="KW-0503">Monooxygenase</keyword>
<evidence type="ECO:0000256" key="1">
    <source>
        <dbReference type="ARBA" id="ARBA00001971"/>
    </source>
</evidence>
<dbReference type="PANTHER" id="PTHR24292:SF45">
    <property type="entry name" value="CYTOCHROME P450 6G1-RELATED"/>
    <property type="match status" value="1"/>
</dbReference>
<dbReference type="Pfam" id="PF00067">
    <property type="entry name" value="p450"/>
    <property type="match status" value="1"/>
</dbReference>
<evidence type="ECO:0000256" key="14">
    <source>
        <dbReference type="SAM" id="MobiDB-lite"/>
    </source>
</evidence>
<dbReference type="PANTHER" id="PTHR24292">
    <property type="entry name" value="CYTOCHROME P450"/>
    <property type="match status" value="1"/>
</dbReference>
<comment type="cofactor">
    <cofactor evidence="1">
        <name>heme</name>
        <dbReference type="ChEBI" id="CHEBI:30413"/>
    </cofactor>
</comment>
<evidence type="ECO:0000256" key="12">
    <source>
        <dbReference type="ARBA" id="ARBA00023136"/>
    </source>
</evidence>
<evidence type="ECO:0000256" key="4">
    <source>
        <dbReference type="ARBA" id="ARBA00010617"/>
    </source>
</evidence>
<keyword evidence="6 13" id="KW-0479">Metal-binding</keyword>
<dbReference type="InterPro" id="IPR036396">
    <property type="entry name" value="Cyt_P450_sf"/>
</dbReference>
<protein>
    <submittedName>
        <fullName evidence="16">Probable cytochrome P450 6w1</fullName>
    </submittedName>
</protein>
<feature type="region of interest" description="Disordered" evidence="14">
    <location>
        <begin position="424"/>
        <end position="445"/>
    </location>
</feature>
<evidence type="ECO:0000256" key="6">
    <source>
        <dbReference type="ARBA" id="ARBA00022723"/>
    </source>
</evidence>
<evidence type="ECO:0000256" key="7">
    <source>
        <dbReference type="ARBA" id="ARBA00022824"/>
    </source>
</evidence>
<name>A0ABM1NEH0_NICVS</name>
<evidence type="ECO:0000313" key="16">
    <source>
        <dbReference type="RefSeq" id="XP_017785220.1"/>
    </source>
</evidence>
<dbReference type="InterPro" id="IPR017972">
    <property type="entry name" value="Cyt_P450_CS"/>
</dbReference>
<dbReference type="Proteomes" id="UP000695000">
    <property type="component" value="Unplaced"/>
</dbReference>
<evidence type="ECO:0000256" key="8">
    <source>
        <dbReference type="ARBA" id="ARBA00022848"/>
    </source>
</evidence>
<evidence type="ECO:0000256" key="10">
    <source>
        <dbReference type="ARBA" id="ARBA00023004"/>
    </source>
</evidence>
<keyword evidence="5 13" id="KW-0349">Heme</keyword>
<dbReference type="GeneID" id="108568560"/>
<keyword evidence="8" id="KW-0492">Microsome</keyword>
<evidence type="ECO:0000256" key="11">
    <source>
        <dbReference type="ARBA" id="ARBA00023033"/>
    </source>
</evidence>
<accession>A0ABM1NEH0</accession>
<proteinExistence type="inferred from homology"/>
<dbReference type="InterPro" id="IPR001128">
    <property type="entry name" value="Cyt_P450"/>
</dbReference>
<evidence type="ECO:0000256" key="3">
    <source>
        <dbReference type="ARBA" id="ARBA00004406"/>
    </source>
</evidence>
<dbReference type="PRINTS" id="PR00385">
    <property type="entry name" value="P450"/>
</dbReference>
<evidence type="ECO:0000256" key="13">
    <source>
        <dbReference type="RuleBase" id="RU000461"/>
    </source>
</evidence>
<evidence type="ECO:0000256" key="9">
    <source>
        <dbReference type="ARBA" id="ARBA00023002"/>
    </source>
</evidence>